<dbReference type="PANTHER" id="PTHR47706:SF4">
    <property type="entry name" value="NMRA-LIKE DOMAIN-CONTAINING PROTEIN"/>
    <property type="match status" value="1"/>
</dbReference>
<evidence type="ECO:0000256" key="2">
    <source>
        <dbReference type="ARBA" id="ARBA00022857"/>
    </source>
</evidence>
<dbReference type="InterPro" id="IPR008030">
    <property type="entry name" value="NmrA-like"/>
</dbReference>
<dbReference type="PANTHER" id="PTHR47706">
    <property type="entry name" value="NMRA-LIKE FAMILY PROTEIN"/>
    <property type="match status" value="1"/>
</dbReference>
<reference evidence="5" key="1">
    <citation type="submission" date="2017-10" db="EMBL/GenBank/DDBJ databases">
        <authorList>
            <person name="Armitage A.D."/>
            <person name="Barbara D.J."/>
            <person name="Woodhall J.W."/>
            <person name="Sreenivasaprasad S."/>
            <person name="Lane C.R."/>
            <person name="Clarkson J.P."/>
            <person name="Harrison R.J."/>
        </authorList>
    </citation>
    <scope>NUCLEOTIDE SEQUENCE</scope>
    <source>
        <strain evidence="5">FERA 1164</strain>
    </source>
</reference>
<dbReference type="InterPro" id="IPR051609">
    <property type="entry name" value="NmrA/Isoflavone_reductase-like"/>
</dbReference>
<dbReference type="GO" id="GO:0016491">
    <property type="term" value="F:oxidoreductase activity"/>
    <property type="evidence" value="ECO:0007669"/>
    <property type="project" value="UniProtKB-KW"/>
</dbReference>
<proteinExistence type="inferred from homology"/>
<dbReference type="SUPFAM" id="SSF51735">
    <property type="entry name" value="NAD(P)-binding Rossmann-fold domains"/>
    <property type="match status" value="1"/>
</dbReference>
<evidence type="ECO:0000259" key="4">
    <source>
        <dbReference type="Pfam" id="PF05368"/>
    </source>
</evidence>
<feature type="domain" description="NmrA-like" evidence="4">
    <location>
        <begin position="3"/>
        <end position="206"/>
    </location>
</feature>
<comment type="similarity">
    <text evidence="1">Belongs to the NmrA-type oxidoreductase family. Isoflavone reductase subfamily.</text>
</comment>
<dbReference type="InterPro" id="IPR036291">
    <property type="entry name" value="NAD(P)-bd_dom_sf"/>
</dbReference>
<keyword evidence="3" id="KW-0560">Oxidoreductase</keyword>
<evidence type="ECO:0000313" key="6">
    <source>
        <dbReference type="Proteomes" id="UP000292340"/>
    </source>
</evidence>
<sequence>MVRIAIVGGTGNVGQEIVDVLVASKKHEILIFTRKDISMETTDSSVKWAKSTYGDVNELVGQLQGIDVVLSFIAPHDQEQGFSSQKNIIDAAVKAGVKRLAPSEWISAGLEHLDWYTFKAHTRQYLTELNSGKKVIEYCLFQPGLFTNYFTPYPSTKHIKPLETQWDFAKRRAILREGSDNDYVTLTTADDLSNVVVRAVDYPGEWPLVGGIRGSRISIKEPIALGEEIRG</sequence>
<evidence type="ECO:0000256" key="3">
    <source>
        <dbReference type="ARBA" id="ARBA00023002"/>
    </source>
</evidence>
<evidence type="ECO:0000313" key="5">
    <source>
        <dbReference type="EMBL" id="RYN18541.1"/>
    </source>
</evidence>
<comment type="caution">
    <text evidence="5">The sequence shown here is derived from an EMBL/GenBank/DDBJ whole genome shotgun (WGS) entry which is preliminary data.</text>
</comment>
<gene>
    <name evidence="5" type="ORF">AA0115_g11284</name>
</gene>
<dbReference type="Gene3D" id="3.40.50.720">
    <property type="entry name" value="NAD(P)-binding Rossmann-like Domain"/>
    <property type="match status" value="1"/>
</dbReference>
<reference evidence="5" key="2">
    <citation type="journal article" date="2019" name="bioRxiv">
        <title>Genomics, evolutionary history and diagnostics of the Alternaria alternata species group including apple and Asian pear pathotypes.</title>
        <authorList>
            <person name="Armitage A.D."/>
            <person name="Cockerton H.M."/>
            <person name="Sreenivasaprasad S."/>
            <person name="Woodhall J.W."/>
            <person name="Lane C.R."/>
            <person name="Harrison R.J."/>
            <person name="Clarkson J.P."/>
        </authorList>
    </citation>
    <scope>NUCLEOTIDE SEQUENCE</scope>
    <source>
        <strain evidence="5">FERA 1164</strain>
    </source>
</reference>
<keyword evidence="2" id="KW-0521">NADP</keyword>
<protein>
    <recommendedName>
        <fullName evidence="4">NmrA-like domain-containing protein</fullName>
    </recommendedName>
</protein>
<dbReference type="Proteomes" id="UP000292340">
    <property type="component" value="Unassembled WGS sequence"/>
</dbReference>
<dbReference type="AlphaFoldDB" id="A0AB37W341"/>
<dbReference type="EMBL" id="PDXB01000049">
    <property type="protein sequence ID" value="RYN18541.1"/>
    <property type="molecule type" value="Genomic_DNA"/>
</dbReference>
<dbReference type="Pfam" id="PF05368">
    <property type="entry name" value="NmrA"/>
    <property type="match status" value="1"/>
</dbReference>
<accession>A0AB37W341</accession>
<evidence type="ECO:0000256" key="1">
    <source>
        <dbReference type="ARBA" id="ARBA00005725"/>
    </source>
</evidence>
<organism evidence="5 6">
    <name type="scientific">Alternaria tenuissima</name>
    <dbReference type="NCBI Taxonomy" id="119927"/>
    <lineage>
        <taxon>Eukaryota</taxon>
        <taxon>Fungi</taxon>
        <taxon>Dikarya</taxon>
        <taxon>Ascomycota</taxon>
        <taxon>Pezizomycotina</taxon>
        <taxon>Dothideomycetes</taxon>
        <taxon>Pleosporomycetidae</taxon>
        <taxon>Pleosporales</taxon>
        <taxon>Pleosporineae</taxon>
        <taxon>Pleosporaceae</taxon>
        <taxon>Alternaria</taxon>
        <taxon>Alternaria sect. Alternaria</taxon>
        <taxon>Alternaria alternata complex</taxon>
    </lineage>
</organism>
<name>A0AB37W341_9PLEO</name>